<proteinExistence type="predicted"/>
<dbReference type="EMBL" id="UZAN01039453">
    <property type="protein sequence ID" value="VDP65660.1"/>
    <property type="molecule type" value="Genomic_DNA"/>
</dbReference>
<keyword evidence="3" id="KW-1185">Reference proteome</keyword>
<gene>
    <name evidence="2" type="ORF">ECPE_LOCUS2173</name>
</gene>
<dbReference type="AlphaFoldDB" id="A0A183A5D8"/>
<evidence type="ECO:0000313" key="3">
    <source>
        <dbReference type="Proteomes" id="UP000272942"/>
    </source>
</evidence>
<sequence>MIPASAIHTAARGSQKLTAKSLTSSSSATIRSIVPHRLLHHELEMHSKSSPRHFQRKTDRPCSRLGTLCLNNDLRSEEQASFVESCEQCTDSLELHAPG</sequence>
<feature type="compositionally biased region" description="Low complexity" evidence="1">
    <location>
        <begin position="16"/>
        <end position="26"/>
    </location>
</feature>
<accession>A0A183A5D8</accession>
<evidence type="ECO:0000313" key="2">
    <source>
        <dbReference type="EMBL" id="VDP65660.1"/>
    </source>
</evidence>
<dbReference type="Proteomes" id="UP000272942">
    <property type="component" value="Unassembled WGS sequence"/>
</dbReference>
<name>A0A183A5D8_9TREM</name>
<feature type="region of interest" description="Disordered" evidence="1">
    <location>
        <begin position="1"/>
        <end position="26"/>
    </location>
</feature>
<evidence type="ECO:0000313" key="4">
    <source>
        <dbReference type="WBParaSite" id="ECPE_0000217301-mRNA-1"/>
    </source>
</evidence>
<dbReference type="WBParaSite" id="ECPE_0000217301-mRNA-1">
    <property type="protein sequence ID" value="ECPE_0000217301-mRNA-1"/>
    <property type="gene ID" value="ECPE_0000217301"/>
</dbReference>
<organism evidence="4">
    <name type="scientific">Echinostoma caproni</name>
    <dbReference type="NCBI Taxonomy" id="27848"/>
    <lineage>
        <taxon>Eukaryota</taxon>
        <taxon>Metazoa</taxon>
        <taxon>Spiralia</taxon>
        <taxon>Lophotrochozoa</taxon>
        <taxon>Platyhelminthes</taxon>
        <taxon>Trematoda</taxon>
        <taxon>Digenea</taxon>
        <taxon>Plagiorchiida</taxon>
        <taxon>Echinostomata</taxon>
        <taxon>Echinostomatoidea</taxon>
        <taxon>Echinostomatidae</taxon>
        <taxon>Echinostoma</taxon>
    </lineage>
</organism>
<reference evidence="4" key="1">
    <citation type="submission" date="2016-06" db="UniProtKB">
        <authorList>
            <consortium name="WormBaseParasite"/>
        </authorList>
    </citation>
    <scope>IDENTIFICATION</scope>
</reference>
<evidence type="ECO:0000256" key="1">
    <source>
        <dbReference type="SAM" id="MobiDB-lite"/>
    </source>
</evidence>
<protein>
    <submittedName>
        <fullName evidence="4">Integron gene cassette protein</fullName>
    </submittedName>
</protein>
<reference evidence="2 3" key="2">
    <citation type="submission" date="2018-11" db="EMBL/GenBank/DDBJ databases">
        <authorList>
            <consortium name="Pathogen Informatics"/>
        </authorList>
    </citation>
    <scope>NUCLEOTIDE SEQUENCE [LARGE SCALE GENOMIC DNA]</scope>
    <source>
        <strain evidence="2 3">Egypt</strain>
    </source>
</reference>